<sequence>MLIIGIILWGMLIGAAAQLLLGANKHGGVNWTVALAAGIVGSFLGGLIIGLITGHGFEFRPSGIIGSLVGALILTALWVWFDRNKGNPALMADAGKGDS</sequence>
<proteinExistence type="predicted"/>
<dbReference type="RefSeq" id="WP_005935351.1">
    <property type="nucleotide sequence ID" value="NZ_ATVK01000040.1"/>
</dbReference>
<feature type="transmembrane region" description="Helical" evidence="1">
    <location>
        <begin position="64"/>
        <end position="81"/>
    </location>
</feature>
<evidence type="ECO:0000313" key="3">
    <source>
        <dbReference type="Proteomes" id="UP000053405"/>
    </source>
</evidence>
<reference evidence="2 3" key="1">
    <citation type="submission" date="2012-12" db="EMBL/GenBank/DDBJ databases">
        <title>Whole genome shotgun sequence of Gordonia hirsuta NBRC 16056.</title>
        <authorList>
            <person name="Isaki-Nakamura S."/>
            <person name="Hosoyama A."/>
            <person name="Tsuchikane K."/>
            <person name="Katsumata H."/>
            <person name="Baba S."/>
            <person name="Yamazaki S."/>
            <person name="Fujita N."/>
        </authorList>
    </citation>
    <scope>NUCLEOTIDE SEQUENCE [LARGE SCALE GENOMIC DNA]</scope>
    <source>
        <strain evidence="2 3">NBRC 16056</strain>
    </source>
</reference>
<dbReference type="EMBL" id="BANT01000002">
    <property type="protein sequence ID" value="GAC56014.1"/>
    <property type="molecule type" value="Genomic_DNA"/>
</dbReference>
<evidence type="ECO:0000313" key="2">
    <source>
        <dbReference type="EMBL" id="GAC56014.1"/>
    </source>
</evidence>
<feature type="transmembrane region" description="Helical" evidence="1">
    <location>
        <begin position="32"/>
        <end position="52"/>
    </location>
</feature>
<evidence type="ECO:0008006" key="4">
    <source>
        <dbReference type="Google" id="ProtNLM"/>
    </source>
</evidence>
<dbReference type="AlphaFoldDB" id="L7L517"/>
<dbReference type="Proteomes" id="UP000053405">
    <property type="component" value="Unassembled WGS sequence"/>
</dbReference>
<protein>
    <recommendedName>
        <fullName evidence="4">GlsB/YeaQ/YmgE family stress response membrane protein</fullName>
    </recommendedName>
</protein>
<accession>L7L517</accession>
<comment type="caution">
    <text evidence="2">The sequence shown here is derived from an EMBL/GenBank/DDBJ whole genome shotgun (WGS) entry which is preliminary data.</text>
</comment>
<keyword evidence="1" id="KW-0812">Transmembrane</keyword>
<gene>
    <name evidence="2" type="ORF">GOHSU_02_01600</name>
</gene>
<organism evidence="2 3">
    <name type="scientific">Gordonia hirsuta DSM 44140 = NBRC 16056</name>
    <dbReference type="NCBI Taxonomy" id="1121927"/>
    <lineage>
        <taxon>Bacteria</taxon>
        <taxon>Bacillati</taxon>
        <taxon>Actinomycetota</taxon>
        <taxon>Actinomycetes</taxon>
        <taxon>Mycobacteriales</taxon>
        <taxon>Gordoniaceae</taxon>
        <taxon>Gordonia</taxon>
    </lineage>
</organism>
<dbReference type="OrthoDB" id="3393862at2"/>
<keyword evidence="1" id="KW-1133">Transmembrane helix</keyword>
<dbReference type="eggNOG" id="ENOG503350M">
    <property type="taxonomic scope" value="Bacteria"/>
</dbReference>
<keyword evidence="3" id="KW-1185">Reference proteome</keyword>
<keyword evidence="1" id="KW-0472">Membrane</keyword>
<dbReference type="STRING" id="1121927.GOHSU_02_01600"/>
<evidence type="ECO:0000256" key="1">
    <source>
        <dbReference type="SAM" id="Phobius"/>
    </source>
</evidence>
<name>L7L517_9ACTN</name>